<evidence type="ECO:0000259" key="5">
    <source>
        <dbReference type="PROSITE" id="PS50127"/>
    </source>
</evidence>
<dbReference type="InterPro" id="IPR018527">
    <property type="entry name" value="Rubredoxin_Fe_BS"/>
</dbReference>
<feature type="compositionally biased region" description="Low complexity" evidence="3">
    <location>
        <begin position="276"/>
        <end position="285"/>
    </location>
</feature>
<dbReference type="InterPro" id="IPR000608">
    <property type="entry name" value="UBC"/>
</dbReference>
<dbReference type="Pfam" id="PF00179">
    <property type="entry name" value="UQ_con"/>
    <property type="match status" value="1"/>
</dbReference>
<evidence type="ECO:0000256" key="3">
    <source>
        <dbReference type="SAM" id="MobiDB-lite"/>
    </source>
</evidence>
<dbReference type="PANTHER" id="PTHR24067">
    <property type="entry name" value="UBIQUITIN-CONJUGATING ENZYME E2"/>
    <property type="match status" value="1"/>
</dbReference>
<reference evidence="6" key="1">
    <citation type="submission" date="2020-05" db="EMBL/GenBank/DDBJ databases">
        <title>Phylogenomic resolution of chytrid fungi.</title>
        <authorList>
            <person name="Stajich J.E."/>
            <person name="Amses K."/>
            <person name="Simmons R."/>
            <person name="Seto K."/>
            <person name="Myers J."/>
            <person name="Bonds A."/>
            <person name="Quandt C.A."/>
            <person name="Barry K."/>
            <person name="Liu P."/>
            <person name="Grigoriev I."/>
            <person name="Longcore J.E."/>
            <person name="James T.Y."/>
        </authorList>
    </citation>
    <scope>NUCLEOTIDE SEQUENCE</scope>
    <source>
        <strain evidence="6">JEL0379</strain>
    </source>
</reference>
<dbReference type="FunFam" id="3.10.110.10:FF:000086">
    <property type="entry name" value="Ubiquitin-conjugating enzyme E2 J1"/>
    <property type="match status" value="1"/>
</dbReference>
<dbReference type="SMART" id="SM00212">
    <property type="entry name" value="UBCc"/>
    <property type="match status" value="1"/>
</dbReference>
<keyword evidence="1" id="KW-0479">Metal-binding</keyword>
<name>A0AAD5TPF9_9FUNG</name>
<dbReference type="Gene3D" id="3.10.110.10">
    <property type="entry name" value="Ubiquitin Conjugating Enzyme"/>
    <property type="match status" value="1"/>
</dbReference>
<accession>A0AAD5TPF9</accession>
<sequence>MATSRSAAVKRLMKELAELRNDPSPEFTAAPLEENLLEWHFTLRGPPEGGFEGGRFHGRLIFPPEYPFKPPNISFLTPNGRFEVGKKICLSITDHHPEYWRPAWGVRTALVALISFLPTPGDGAIGALDHTPEERRAQALLSRTWVCPTCGSENANALPDETERPSEKLSGDPEISFTTREAAATEASSAQGSGSGQQPVARETAAASSTAGASPSVASPASGSAIHDSTIASTGSAEPPASGNIPPSSQLGLHHRHPFTTGPETHAGVAPPPAPALASGASDSQPVPPSAPPRAPAPAPDPRAAGVAPVPRLPPPDFHQKLRKVDLALTVVMFLIGILMVRQLGTIAGGNGGRFHEDMF</sequence>
<feature type="compositionally biased region" description="Pro residues" evidence="3">
    <location>
        <begin position="286"/>
        <end position="301"/>
    </location>
</feature>
<evidence type="ECO:0000256" key="4">
    <source>
        <dbReference type="SAM" id="Phobius"/>
    </source>
</evidence>
<keyword evidence="2" id="KW-0833">Ubl conjugation pathway</keyword>
<gene>
    <name evidence="6" type="primary">UBE2J1</name>
    <name evidence="6" type="ORF">HDU87_001841</name>
</gene>
<dbReference type="InterPro" id="IPR016135">
    <property type="entry name" value="UBQ-conjugating_enzyme/RWD"/>
</dbReference>
<dbReference type="PROSITE" id="PS00202">
    <property type="entry name" value="RUBREDOXIN"/>
    <property type="match status" value="1"/>
</dbReference>
<dbReference type="GO" id="GO:0046872">
    <property type="term" value="F:metal ion binding"/>
    <property type="evidence" value="ECO:0007669"/>
    <property type="project" value="UniProtKB-KW"/>
</dbReference>
<feature type="transmembrane region" description="Helical" evidence="4">
    <location>
        <begin position="327"/>
        <end position="345"/>
    </location>
</feature>
<dbReference type="SUPFAM" id="SSF54495">
    <property type="entry name" value="UBC-like"/>
    <property type="match status" value="1"/>
</dbReference>
<dbReference type="Proteomes" id="UP001212152">
    <property type="component" value="Unassembled WGS sequence"/>
</dbReference>
<feature type="domain" description="UBC core" evidence="5">
    <location>
        <begin position="7"/>
        <end position="168"/>
    </location>
</feature>
<dbReference type="EMBL" id="JADGJQ010000015">
    <property type="protein sequence ID" value="KAJ3180728.1"/>
    <property type="molecule type" value="Genomic_DNA"/>
</dbReference>
<evidence type="ECO:0000256" key="1">
    <source>
        <dbReference type="ARBA" id="ARBA00022723"/>
    </source>
</evidence>
<evidence type="ECO:0000256" key="2">
    <source>
        <dbReference type="ARBA" id="ARBA00022786"/>
    </source>
</evidence>
<feature type="compositionally biased region" description="Low complexity" evidence="3">
    <location>
        <begin position="176"/>
        <end position="225"/>
    </location>
</feature>
<dbReference type="AlphaFoldDB" id="A0AAD5TPF9"/>
<keyword evidence="4" id="KW-0812">Transmembrane</keyword>
<dbReference type="CDD" id="cd23799">
    <property type="entry name" value="UBCc_UBE2J"/>
    <property type="match status" value="1"/>
</dbReference>
<proteinExistence type="predicted"/>
<dbReference type="InterPro" id="IPR050113">
    <property type="entry name" value="Ub_conjugating_enzyme"/>
</dbReference>
<keyword evidence="4" id="KW-1133">Transmembrane helix</keyword>
<organism evidence="6 7">
    <name type="scientific">Geranomyces variabilis</name>
    <dbReference type="NCBI Taxonomy" id="109894"/>
    <lineage>
        <taxon>Eukaryota</taxon>
        <taxon>Fungi</taxon>
        <taxon>Fungi incertae sedis</taxon>
        <taxon>Chytridiomycota</taxon>
        <taxon>Chytridiomycota incertae sedis</taxon>
        <taxon>Chytridiomycetes</taxon>
        <taxon>Spizellomycetales</taxon>
        <taxon>Powellomycetaceae</taxon>
        <taxon>Geranomyces</taxon>
    </lineage>
</organism>
<protein>
    <submittedName>
        <fullName evidence="6">Ubiquitin-conjugating enzyme E2 J1</fullName>
    </submittedName>
</protein>
<evidence type="ECO:0000313" key="6">
    <source>
        <dbReference type="EMBL" id="KAJ3180728.1"/>
    </source>
</evidence>
<dbReference type="PROSITE" id="PS50127">
    <property type="entry name" value="UBC_2"/>
    <property type="match status" value="1"/>
</dbReference>
<feature type="region of interest" description="Disordered" evidence="3">
    <location>
        <begin position="154"/>
        <end position="312"/>
    </location>
</feature>
<evidence type="ECO:0000313" key="7">
    <source>
        <dbReference type="Proteomes" id="UP001212152"/>
    </source>
</evidence>
<keyword evidence="4" id="KW-0472">Membrane</keyword>
<feature type="compositionally biased region" description="Basic and acidic residues" evidence="3">
    <location>
        <begin position="161"/>
        <end position="171"/>
    </location>
</feature>
<keyword evidence="7" id="KW-1185">Reference proteome</keyword>
<comment type="caution">
    <text evidence="6">The sequence shown here is derived from an EMBL/GenBank/DDBJ whole genome shotgun (WGS) entry which is preliminary data.</text>
</comment>